<dbReference type="Gramene" id="rna-AYBTSS11_LOCUS4323">
    <property type="protein sequence ID" value="CAJ1928833.1"/>
    <property type="gene ID" value="gene-AYBTSS11_LOCUS4323"/>
</dbReference>
<protein>
    <submittedName>
        <fullName evidence="2">Uncharacterized protein</fullName>
    </submittedName>
</protein>
<feature type="compositionally biased region" description="Low complexity" evidence="1">
    <location>
        <begin position="20"/>
        <end position="35"/>
    </location>
</feature>
<sequence length="95" mass="10699">MNSLYSQPFAHYNTQPLNMQASQQQQPQAQNSQNQKIHYNDIRRIALGIAIPRDWYGLDLEAEGAVFHVGEILSIVIHTAAIIAKEVIVQKAGMR</sequence>
<feature type="region of interest" description="Disordered" evidence="1">
    <location>
        <begin position="16"/>
        <end position="35"/>
    </location>
</feature>
<dbReference type="Proteomes" id="UP001189624">
    <property type="component" value="Chromosome 2"/>
</dbReference>
<proteinExistence type="predicted"/>
<evidence type="ECO:0000313" key="3">
    <source>
        <dbReference type="Proteomes" id="UP001189624"/>
    </source>
</evidence>
<gene>
    <name evidence="2" type="ORF">AYBTSS11_LOCUS4323</name>
</gene>
<evidence type="ECO:0000256" key="1">
    <source>
        <dbReference type="SAM" id="MobiDB-lite"/>
    </source>
</evidence>
<organism evidence="2 3">
    <name type="scientific">Sphenostylis stenocarpa</name>
    <dbReference type="NCBI Taxonomy" id="92480"/>
    <lineage>
        <taxon>Eukaryota</taxon>
        <taxon>Viridiplantae</taxon>
        <taxon>Streptophyta</taxon>
        <taxon>Embryophyta</taxon>
        <taxon>Tracheophyta</taxon>
        <taxon>Spermatophyta</taxon>
        <taxon>Magnoliopsida</taxon>
        <taxon>eudicotyledons</taxon>
        <taxon>Gunneridae</taxon>
        <taxon>Pentapetalae</taxon>
        <taxon>rosids</taxon>
        <taxon>fabids</taxon>
        <taxon>Fabales</taxon>
        <taxon>Fabaceae</taxon>
        <taxon>Papilionoideae</taxon>
        <taxon>50 kb inversion clade</taxon>
        <taxon>NPAAA clade</taxon>
        <taxon>indigoferoid/millettioid clade</taxon>
        <taxon>Phaseoleae</taxon>
        <taxon>Sphenostylis</taxon>
    </lineage>
</organism>
<keyword evidence="3" id="KW-1185">Reference proteome</keyword>
<evidence type="ECO:0000313" key="2">
    <source>
        <dbReference type="EMBL" id="CAJ1928833.1"/>
    </source>
</evidence>
<dbReference type="EMBL" id="OY731399">
    <property type="protein sequence ID" value="CAJ1928833.1"/>
    <property type="molecule type" value="Genomic_DNA"/>
</dbReference>
<dbReference type="AlphaFoldDB" id="A0AA86RWC9"/>
<name>A0AA86RWC9_9FABA</name>
<reference evidence="2" key="1">
    <citation type="submission" date="2023-10" db="EMBL/GenBank/DDBJ databases">
        <authorList>
            <person name="Domelevo Entfellner J.-B."/>
        </authorList>
    </citation>
    <scope>NUCLEOTIDE SEQUENCE</scope>
</reference>
<accession>A0AA86RWC9</accession>